<dbReference type="OMA" id="NRHHSLN"/>
<dbReference type="SMART" id="SM00419">
    <property type="entry name" value="HTH_CRP"/>
    <property type="match status" value="1"/>
</dbReference>
<dbReference type="Pfam" id="PF13545">
    <property type="entry name" value="HTH_Crp_2"/>
    <property type="match status" value="1"/>
</dbReference>
<reference evidence="5 9" key="2">
    <citation type="submission" date="2020-11" db="EMBL/GenBank/DDBJ databases">
        <title>Enhanced detection system for hospital associated transmission using whole genome sequencing surveillance.</title>
        <authorList>
            <person name="Harrison L.H."/>
            <person name="Van Tyne D."/>
            <person name="Marsh J.W."/>
            <person name="Griffith M.P."/>
            <person name="Snyder D.J."/>
            <person name="Cooper V.S."/>
            <person name="Mustapha M."/>
        </authorList>
    </citation>
    <scope>NUCLEOTIDE SEQUENCE [LARGE SCALE GENOMIC DNA]</scope>
    <source>
        <strain evidence="5 9">BC00020</strain>
    </source>
</reference>
<dbReference type="InterPro" id="IPR018490">
    <property type="entry name" value="cNMP-bd_dom_sf"/>
</dbReference>
<feature type="domain" description="Cyclic nucleotide-binding" evidence="4">
    <location>
        <begin position="20"/>
        <end position="59"/>
    </location>
</feature>
<dbReference type="EMBL" id="JAUJRV010000002">
    <property type="protein sequence ID" value="MDN7794327.1"/>
    <property type="molecule type" value="Genomic_DNA"/>
</dbReference>
<dbReference type="GO" id="GO:0003677">
    <property type="term" value="F:DNA binding"/>
    <property type="evidence" value="ECO:0007669"/>
    <property type="project" value="UniProtKB-KW"/>
</dbReference>
<evidence type="ECO:0000313" key="6">
    <source>
        <dbReference type="EMBL" id="MDN7794327.1"/>
    </source>
</evidence>
<name>A0A132DWE8_BURVI</name>
<reference evidence="6" key="3">
    <citation type="submission" date="2023-07" db="EMBL/GenBank/DDBJ databases">
        <title>A collection of bacterial strains from the Burkholderia cepacia Research Laboratory and Repository.</title>
        <authorList>
            <person name="Lipuma J."/>
            <person name="Spilker T."/>
            <person name="Caverly L."/>
        </authorList>
    </citation>
    <scope>NUCLEOTIDE SEQUENCE</scope>
    <source>
        <strain evidence="6">AU44268</strain>
    </source>
</reference>
<keyword evidence="1" id="KW-0805">Transcription regulation</keyword>
<dbReference type="Proteomes" id="UP000237632">
    <property type="component" value="Unassembled WGS sequence"/>
</dbReference>
<protein>
    <submittedName>
        <fullName evidence="7">Crp/Fnr family transcriptional regulator</fullName>
    </submittedName>
    <submittedName>
        <fullName evidence="6">Helix-turn-helix domain-containing protein</fullName>
    </submittedName>
</protein>
<evidence type="ECO:0000256" key="1">
    <source>
        <dbReference type="ARBA" id="ARBA00023015"/>
    </source>
</evidence>
<dbReference type="InterPro" id="IPR014710">
    <property type="entry name" value="RmlC-like_jellyroll"/>
</dbReference>
<dbReference type="InterPro" id="IPR000595">
    <property type="entry name" value="cNMP-bd_dom"/>
</dbReference>
<evidence type="ECO:0000313" key="8">
    <source>
        <dbReference type="Proteomes" id="UP000237632"/>
    </source>
</evidence>
<evidence type="ECO:0000256" key="2">
    <source>
        <dbReference type="ARBA" id="ARBA00023125"/>
    </source>
</evidence>
<dbReference type="InterPro" id="IPR012318">
    <property type="entry name" value="HTH_CRP"/>
</dbReference>
<dbReference type="GO" id="GO:0006355">
    <property type="term" value="P:regulation of DNA-templated transcription"/>
    <property type="evidence" value="ECO:0007669"/>
    <property type="project" value="InterPro"/>
</dbReference>
<proteinExistence type="predicted"/>
<reference evidence="7 8" key="1">
    <citation type="submission" date="2018-03" db="EMBL/GenBank/DDBJ databases">
        <authorList>
            <person name="Nguyen K."/>
            <person name="Fouts D."/>
            <person name="Sutton G."/>
        </authorList>
    </citation>
    <scope>NUCLEOTIDE SEQUENCE [LARGE SCALE GENOMIC DNA]</scope>
    <source>
        <strain evidence="7 8">AU3578</strain>
    </source>
</reference>
<dbReference type="RefSeq" id="WP_011881884.1">
    <property type="nucleotide sequence ID" value="NZ_CAAAFK010000005.1"/>
</dbReference>
<dbReference type="EMBL" id="JADVKH010000056">
    <property type="protein sequence ID" value="MBJ9689655.1"/>
    <property type="molecule type" value="Genomic_DNA"/>
</dbReference>
<gene>
    <name evidence="7" type="ORF">C6T65_08880</name>
    <name evidence="5" type="ORF">I5589_21505</name>
    <name evidence="6" type="ORF">QZM33_05045</name>
</gene>
<sequence length="254" mass="27962">MTHRENNVVELPDALVANHFLASLDGNSRSKLAPHLRLTTLRTGELLCDAGENLDAVYFPVTAGVSLQFTGSGRGTLGVTEIGREGVVCDDIVGSAMQRRVVVYGGGFAYRLGTHRFADACAASAAIRRQVFVRMSLVLSQASQVMFCSRHHTIRHQLMRWLLIGYERSRSIEIPVTHGMLGQMLGVRRETVTETTRQIHALDLIHQRRGVIVLTDLARLERASCGCHRAIRDETRRLLALDAGALPALGARMV</sequence>
<dbReference type="AlphaFoldDB" id="A0A132DWE8"/>
<dbReference type="EMBL" id="PVHK01000055">
    <property type="protein sequence ID" value="PRH42682.1"/>
    <property type="molecule type" value="Genomic_DNA"/>
</dbReference>
<keyword evidence="3" id="KW-0804">Transcription</keyword>
<accession>A0A132DWE8</accession>
<dbReference type="Proteomes" id="UP000808215">
    <property type="component" value="Unassembled WGS sequence"/>
</dbReference>
<evidence type="ECO:0000313" key="9">
    <source>
        <dbReference type="Proteomes" id="UP000808215"/>
    </source>
</evidence>
<evidence type="ECO:0000259" key="4">
    <source>
        <dbReference type="PROSITE" id="PS50042"/>
    </source>
</evidence>
<dbReference type="Gene3D" id="2.60.120.10">
    <property type="entry name" value="Jelly Rolls"/>
    <property type="match status" value="1"/>
</dbReference>
<dbReference type="PROSITE" id="PS50042">
    <property type="entry name" value="CNMP_BINDING_3"/>
    <property type="match status" value="1"/>
</dbReference>
<evidence type="ECO:0000313" key="5">
    <source>
        <dbReference type="EMBL" id="MBJ9689655.1"/>
    </source>
</evidence>
<dbReference type="Proteomes" id="UP001171620">
    <property type="component" value="Unassembled WGS sequence"/>
</dbReference>
<evidence type="ECO:0000256" key="3">
    <source>
        <dbReference type="ARBA" id="ARBA00023163"/>
    </source>
</evidence>
<keyword evidence="9" id="KW-1185">Reference proteome</keyword>
<dbReference type="SUPFAM" id="SSF51206">
    <property type="entry name" value="cAMP-binding domain-like"/>
    <property type="match status" value="1"/>
</dbReference>
<dbReference type="InterPro" id="IPR036390">
    <property type="entry name" value="WH_DNA-bd_sf"/>
</dbReference>
<evidence type="ECO:0000313" key="7">
    <source>
        <dbReference type="EMBL" id="PRH42682.1"/>
    </source>
</evidence>
<comment type="caution">
    <text evidence="7">The sequence shown here is derived from an EMBL/GenBank/DDBJ whole genome shotgun (WGS) entry which is preliminary data.</text>
</comment>
<dbReference type="SUPFAM" id="SSF46785">
    <property type="entry name" value="Winged helix' DNA-binding domain"/>
    <property type="match status" value="1"/>
</dbReference>
<organism evidence="7 8">
    <name type="scientific">Burkholderia vietnamiensis</name>
    <dbReference type="NCBI Taxonomy" id="60552"/>
    <lineage>
        <taxon>Bacteria</taxon>
        <taxon>Pseudomonadati</taxon>
        <taxon>Pseudomonadota</taxon>
        <taxon>Betaproteobacteria</taxon>
        <taxon>Burkholderiales</taxon>
        <taxon>Burkholderiaceae</taxon>
        <taxon>Burkholderia</taxon>
        <taxon>Burkholderia cepacia complex</taxon>
    </lineage>
</organism>
<keyword evidence="2" id="KW-0238">DNA-binding</keyword>